<sequence>MYRSSALILRRCSRQNTIDPVYDLDVTDIEDKDEDEHVWIFESRYINKTPLSNCYQLISKKKSFYSNKIRNYFPKIQNQKIIDLLFDLFSSVQNKLIFAPKNFIFAEKAVKIEKGK</sequence>
<evidence type="ECO:0000313" key="1">
    <source>
        <dbReference type="EMBL" id="RNA21541.1"/>
    </source>
</evidence>
<comment type="caution">
    <text evidence="1">The sequence shown here is derived from an EMBL/GenBank/DDBJ whole genome shotgun (WGS) entry which is preliminary data.</text>
</comment>
<dbReference type="AlphaFoldDB" id="A0A3M7RDJ6"/>
<dbReference type="EMBL" id="REGN01003644">
    <property type="protein sequence ID" value="RNA21541.1"/>
    <property type="molecule type" value="Genomic_DNA"/>
</dbReference>
<organism evidence="1 2">
    <name type="scientific">Brachionus plicatilis</name>
    <name type="common">Marine rotifer</name>
    <name type="synonym">Brachionus muelleri</name>
    <dbReference type="NCBI Taxonomy" id="10195"/>
    <lineage>
        <taxon>Eukaryota</taxon>
        <taxon>Metazoa</taxon>
        <taxon>Spiralia</taxon>
        <taxon>Gnathifera</taxon>
        <taxon>Rotifera</taxon>
        <taxon>Eurotatoria</taxon>
        <taxon>Monogononta</taxon>
        <taxon>Pseudotrocha</taxon>
        <taxon>Ploima</taxon>
        <taxon>Brachionidae</taxon>
        <taxon>Brachionus</taxon>
    </lineage>
</organism>
<evidence type="ECO:0000313" key="2">
    <source>
        <dbReference type="Proteomes" id="UP000276133"/>
    </source>
</evidence>
<gene>
    <name evidence="1" type="ORF">BpHYR1_011847</name>
</gene>
<proteinExistence type="predicted"/>
<dbReference type="Proteomes" id="UP000276133">
    <property type="component" value="Unassembled WGS sequence"/>
</dbReference>
<keyword evidence="2" id="KW-1185">Reference proteome</keyword>
<name>A0A3M7RDJ6_BRAPC</name>
<protein>
    <submittedName>
        <fullName evidence="1">Uncharacterized protein</fullName>
    </submittedName>
</protein>
<reference evidence="1 2" key="1">
    <citation type="journal article" date="2018" name="Sci. Rep.">
        <title>Genomic signatures of local adaptation to the degree of environmental predictability in rotifers.</title>
        <authorList>
            <person name="Franch-Gras L."/>
            <person name="Hahn C."/>
            <person name="Garcia-Roger E.M."/>
            <person name="Carmona M.J."/>
            <person name="Serra M."/>
            <person name="Gomez A."/>
        </authorList>
    </citation>
    <scope>NUCLEOTIDE SEQUENCE [LARGE SCALE GENOMIC DNA]</scope>
    <source>
        <strain evidence="1">HYR1</strain>
    </source>
</reference>
<accession>A0A3M7RDJ6</accession>